<dbReference type="Proteomes" id="UP001474421">
    <property type="component" value="Unassembled WGS sequence"/>
</dbReference>
<feature type="region of interest" description="Disordered" evidence="1">
    <location>
        <begin position="266"/>
        <end position="310"/>
    </location>
</feature>
<proteinExistence type="predicted"/>
<dbReference type="PANTHER" id="PTHR35265:SF1">
    <property type="entry name" value="LEUKOSIALIN"/>
    <property type="match status" value="1"/>
</dbReference>
<evidence type="ECO:0000256" key="2">
    <source>
        <dbReference type="SAM" id="Phobius"/>
    </source>
</evidence>
<dbReference type="GO" id="GO:0050863">
    <property type="term" value="P:regulation of T cell activation"/>
    <property type="evidence" value="ECO:0007669"/>
    <property type="project" value="InterPro"/>
</dbReference>
<dbReference type="AlphaFoldDB" id="A0AAW1B1F5"/>
<dbReference type="InterPro" id="IPR038829">
    <property type="entry name" value="Leukosialin"/>
</dbReference>
<feature type="region of interest" description="Disordered" evidence="1">
    <location>
        <begin position="1"/>
        <end position="100"/>
    </location>
</feature>
<feature type="compositionally biased region" description="Polar residues" evidence="1">
    <location>
        <begin position="35"/>
        <end position="47"/>
    </location>
</feature>
<evidence type="ECO:0000313" key="3">
    <source>
        <dbReference type="EMBL" id="KAK9395406.1"/>
    </source>
</evidence>
<dbReference type="GO" id="GO:0007166">
    <property type="term" value="P:cell surface receptor signaling pathway"/>
    <property type="evidence" value="ECO:0007669"/>
    <property type="project" value="TreeGrafter"/>
</dbReference>
<gene>
    <name evidence="3" type="ORF">NXF25_018767</name>
</gene>
<keyword evidence="4" id="KW-1185">Reference proteome</keyword>
<keyword evidence="2" id="KW-0472">Membrane</keyword>
<name>A0AAW1B1F5_CROAD</name>
<feature type="region of interest" description="Disordered" evidence="1">
    <location>
        <begin position="114"/>
        <end position="175"/>
    </location>
</feature>
<comment type="caution">
    <text evidence="3">The sequence shown here is derived from an EMBL/GenBank/DDBJ whole genome shotgun (WGS) entry which is preliminary data.</text>
</comment>
<dbReference type="EMBL" id="JAOTOJ010000009">
    <property type="protein sequence ID" value="KAK9395406.1"/>
    <property type="molecule type" value="Genomic_DNA"/>
</dbReference>
<dbReference type="GO" id="GO:0004888">
    <property type="term" value="F:transmembrane signaling receptor activity"/>
    <property type="evidence" value="ECO:0007669"/>
    <property type="project" value="InterPro"/>
</dbReference>
<dbReference type="GO" id="GO:0009897">
    <property type="term" value="C:external side of plasma membrane"/>
    <property type="evidence" value="ECO:0007669"/>
    <property type="project" value="TreeGrafter"/>
</dbReference>
<keyword evidence="2" id="KW-0812">Transmembrane</keyword>
<feature type="compositionally biased region" description="Basic and acidic residues" evidence="1">
    <location>
        <begin position="49"/>
        <end position="62"/>
    </location>
</feature>
<evidence type="ECO:0000256" key="1">
    <source>
        <dbReference type="SAM" id="MobiDB-lite"/>
    </source>
</evidence>
<dbReference type="PANTHER" id="PTHR35265">
    <property type="entry name" value="LEUKOSIALIN"/>
    <property type="match status" value="1"/>
</dbReference>
<dbReference type="GO" id="GO:0031072">
    <property type="term" value="F:heat shock protein binding"/>
    <property type="evidence" value="ECO:0007669"/>
    <property type="project" value="TreeGrafter"/>
</dbReference>
<feature type="compositionally biased region" description="Polar residues" evidence="1">
    <location>
        <begin position="138"/>
        <end position="172"/>
    </location>
</feature>
<sequence length="310" mass="32887">MSTSVQPASSLRAAPPVSKQELHSSTVMNAVAPEDTSSPMLSNVTVSTEEEKPHREAAEVRESTTPLGQKEVSSKMTVTPHFDSEKVSSPTKDFGTGSQGSFFEQSSSAIAYTETTKSTEPKQGRKGPISPGQAVPELTQTPETSSHHPSGPFTTSVTSINNASESDTADQSPSERKHSVIILVVIVSILLLVGLIAFLYFRCRHHSGSTSFNAPEWSGQATLPDDMGLDKDMEQQTGAVGEGETRRGTLVTFFGKRQSRVPSIAMEDMNGKGGKGETEQLLCGEAETGSTSQATGDANGKVPQPLKESS</sequence>
<dbReference type="GO" id="GO:0050776">
    <property type="term" value="P:regulation of immune response"/>
    <property type="evidence" value="ECO:0007669"/>
    <property type="project" value="TreeGrafter"/>
</dbReference>
<dbReference type="GO" id="GO:2000404">
    <property type="term" value="P:regulation of T cell migration"/>
    <property type="evidence" value="ECO:0007669"/>
    <property type="project" value="InterPro"/>
</dbReference>
<protein>
    <submittedName>
        <fullName evidence="3">Leukosialin-like</fullName>
    </submittedName>
</protein>
<feature type="transmembrane region" description="Helical" evidence="2">
    <location>
        <begin position="180"/>
        <end position="201"/>
    </location>
</feature>
<dbReference type="GO" id="GO:0042742">
    <property type="term" value="P:defense response to bacterium"/>
    <property type="evidence" value="ECO:0007669"/>
    <property type="project" value="TreeGrafter"/>
</dbReference>
<keyword evidence="2" id="KW-1133">Transmembrane helix</keyword>
<organism evidence="3 4">
    <name type="scientific">Crotalus adamanteus</name>
    <name type="common">Eastern diamondback rattlesnake</name>
    <dbReference type="NCBI Taxonomy" id="8729"/>
    <lineage>
        <taxon>Eukaryota</taxon>
        <taxon>Metazoa</taxon>
        <taxon>Chordata</taxon>
        <taxon>Craniata</taxon>
        <taxon>Vertebrata</taxon>
        <taxon>Euteleostomi</taxon>
        <taxon>Lepidosauria</taxon>
        <taxon>Squamata</taxon>
        <taxon>Bifurcata</taxon>
        <taxon>Unidentata</taxon>
        <taxon>Episquamata</taxon>
        <taxon>Toxicofera</taxon>
        <taxon>Serpentes</taxon>
        <taxon>Colubroidea</taxon>
        <taxon>Viperidae</taxon>
        <taxon>Crotalinae</taxon>
        <taxon>Crotalus</taxon>
    </lineage>
</organism>
<evidence type="ECO:0000313" key="4">
    <source>
        <dbReference type="Proteomes" id="UP001474421"/>
    </source>
</evidence>
<reference evidence="3 4" key="1">
    <citation type="journal article" date="2024" name="Proc. Natl. Acad. Sci. U.S.A.">
        <title>The genetic regulatory architecture and epigenomic basis for age-related changes in rattlesnake venom.</title>
        <authorList>
            <person name="Hogan M.P."/>
            <person name="Holding M.L."/>
            <person name="Nystrom G.S."/>
            <person name="Colston T.J."/>
            <person name="Bartlett D.A."/>
            <person name="Mason A.J."/>
            <person name="Ellsworth S.A."/>
            <person name="Rautsaw R.M."/>
            <person name="Lawrence K.C."/>
            <person name="Strickland J.L."/>
            <person name="He B."/>
            <person name="Fraser P."/>
            <person name="Margres M.J."/>
            <person name="Gilbert D.M."/>
            <person name="Gibbs H.L."/>
            <person name="Parkinson C.L."/>
            <person name="Rokyta D.R."/>
        </authorList>
    </citation>
    <scope>NUCLEOTIDE SEQUENCE [LARGE SCALE GENOMIC DNA]</scope>
    <source>
        <strain evidence="3">DRR0105</strain>
    </source>
</reference>
<accession>A0AAW1B1F5</accession>